<dbReference type="GO" id="GO:0035591">
    <property type="term" value="F:signaling adaptor activity"/>
    <property type="evidence" value="ECO:0007669"/>
    <property type="project" value="TreeGrafter"/>
</dbReference>
<dbReference type="OrthoDB" id="9938362at2759"/>
<evidence type="ECO:0000313" key="4">
    <source>
        <dbReference type="EMBL" id="VDO13038.1"/>
    </source>
</evidence>
<evidence type="ECO:0000256" key="2">
    <source>
        <dbReference type="PROSITE-ProRule" id="PRU00191"/>
    </source>
</evidence>
<dbReference type="SUPFAM" id="SSF55550">
    <property type="entry name" value="SH2 domain"/>
    <property type="match status" value="1"/>
</dbReference>
<dbReference type="Proteomes" id="UP000278807">
    <property type="component" value="Unassembled WGS sequence"/>
</dbReference>
<dbReference type="Gene3D" id="3.30.505.10">
    <property type="entry name" value="SH2 domain"/>
    <property type="match status" value="1"/>
</dbReference>
<organism evidence="4 5">
    <name type="scientific">Rodentolepis nana</name>
    <name type="common">Dwarf tapeworm</name>
    <name type="synonym">Hymenolepis nana</name>
    <dbReference type="NCBI Taxonomy" id="102285"/>
    <lineage>
        <taxon>Eukaryota</taxon>
        <taxon>Metazoa</taxon>
        <taxon>Spiralia</taxon>
        <taxon>Lophotrochozoa</taxon>
        <taxon>Platyhelminthes</taxon>
        <taxon>Cestoda</taxon>
        <taxon>Eucestoda</taxon>
        <taxon>Cyclophyllidea</taxon>
        <taxon>Hymenolepididae</taxon>
        <taxon>Rodentolepis</taxon>
    </lineage>
</organism>
<proteinExistence type="predicted"/>
<keyword evidence="1 2" id="KW-0727">SH2 domain</keyword>
<reference evidence="4 5" key="1">
    <citation type="submission" date="2018-11" db="EMBL/GenBank/DDBJ databases">
        <authorList>
            <consortium name="Pathogen Informatics"/>
        </authorList>
    </citation>
    <scope>NUCLEOTIDE SEQUENCE [LARGE SCALE GENOMIC DNA]</scope>
</reference>
<dbReference type="InterPro" id="IPR051184">
    <property type="entry name" value="Tyrosine-phos_adapter"/>
</dbReference>
<dbReference type="EMBL" id="UZAE01014294">
    <property type="protein sequence ID" value="VDO13038.1"/>
    <property type="molecule type" value="Genomic_DNA"/>
</dbReference>
<feature type="domain" description="SH2" evidence="3">
    <location>
        <begin position="31"/>
        <end position="114"/>
    </location>
</feature>
<dbReference type="GO" id="GO:0016477">
    <property type="term" value="P:cell migration"/>
    <property type="evidence" value="ECO:0007669"/>
    <property type="project" value="TreeGrafter"/>
</dbReference>
<dbReference type="PROSITE" id="PS50001">
    <property type="entry name" value="SH2"/>
    <property type="match status" value="1"/>
</dbReference>
<dbReference type="InterPro" id="IPR036860">
    <property type="entry name" value="SH2_dom_sf"/>
</dbReference>
<sequence length="114" mass="12866">MLLFDSNGNCAQSLVEIGESVRPLEPVGEPWYVGQITRQKAEALLQYDGDFLVRASTQQPNQFVLSGMQNGKKRHLLLINPEGQVYTHTLSLSPISSFYFISFYLTIRTSINLQ</sequence>
<dbReference type="GO" id="GO:0005737">
    <property type="term" value="C:cytoplasm"/>
    <property type="evidence" value="ECO:0007669"/>
    <property type="project" value="TreeGrafter"/>
</dbReference>
<keyword evidence="5" id="KW-1185">Reference proteome</keyword>
<dbReference type="AlphaFoldDB" id="A0A3P7W6A6"/>
<gene>
    <name evidence="4" type="ORF">HNAJ_LOCUS12411</name>
</gene>
<evidence type="ECO:0000256" key="1">
    <source>
        <dbReference type="ARBA" id="ARBA00022999"/>
    </source>
</evidence>
<dbReference type="Pfam" id="PF00017">
    <property type="entry name" value="SH2"/>
    <property type="match status" value="1"/>
</dbReference>
<evidence type="ECO:0000259" key="3">
    <source>
        <dbReference type="PROSITE" id="PS50001"/>
    </source>
</evidence>
<evidence type="ECO:0000313" key="5">
    <source>
        <dbReference type="Proteomes" id="UP000278807"/>
    </source>
</evidence>
<accession>A0A3P7W6A6</accession>
<dbReference type="SMART" id="SM00252">
    <property type="entry name" value="SH2"/>
    <property type="match status" value="1"/>
</dbReference>
<dbReference type="InterPro" id="IPR000980">
    <property type="entry name" value="SH2"/>
</dbReference>
<dbReference type="GO" id="GO:0030971">
    <property type="term" value="F:receptor tyrosine kinase binding"/>
    <property type="evidence" value="ECO:0007669"/>
    <property type="project" value="TreeGrafter"/>
</dbReference>
<dbReference type="PANTHER" id="PTHR19969:SF5">
    <property type="entry name" value="CRK-LIKE PROTEIN"/>
    <property type="match status" value="1"/>
</dbReference>
<protein>
    <recommendedName>
        <fullName evidence="3">SH2 domain-containing protein</fullName>
    </recommendedName>
</protein>
<dbReference type="PANTHER" id="PTHR19969">
    <property type="entry name" value="SH2-SH3 ADAPTOR PROTEIN-RELATED"/>
    <property type="match status" value="1"/>
</dbReference>
<name>A0A3P7W6A6_RODNA</name>
<dbReference type="GO" id="GO:0007167">
    <property type="term" value="P:enzyme-linked receptor protein signaling pathway"/>
    <property type="evidence" value="ECO:0007669"/>
    <property type="project" value="TreeGrafter"/>
</dbReference>